<sequence length="382" mass="41746">MSSSNCSACGKSEAQLGGAKLSRCSRCLSTQYCGRECQTSSWAEHKGACKRIANERAAALTAPAPTEHPFDAFPPFVDSILLDALSVLQIPYFKDLYGPERKPLLFHLHFQVNPTPANARRKFNLKSARDSTPPSFINWVRSIPEMQERVVESYRDLLEKFDVRDKLKVEGMTADERDHEPAAFRFACTAERADGSFLGIRFVTGTVRTRTRSGCDPLNADLPIFPPLKAVLDQADENELAKDADGGSGYASSLLVKITKAFVKNDVWAQRAEDAFEKARHDGSNENWALMHACRKTGVDEKVLLGGRHGAAYVYAVAVPEWPTPCTCGESHGPEGHLEEESDEEDDGEYEEEAGGHPGHSEGGHGGHSHSHGGQACGGHSH</sequence>
<name>A0A1Y2ENZ4_9BASI</name>
<reference evidence="7 8" key="1">
    <citation type="submission" date="2016-07" db="EMBL/GenBank/DDBJ databases">
        <title>Pervasive Adenine N6-methylation of Active Genes in Fungi.</title>
        <authorList>
            <consortium name="DOE Joint Genome Institute"/>
            <person name="Mondo S.J."/>
            <person name="Dannebaum R.O."/>
            <person name="Kuo R.C."/>
            <person name="Labutti K."/>
            <person name="Haridas S."/>
            <person name="Kuo A."/>
            <person name="Salamov A."/>
            <person name="Ahrendt S.R."/>
            <person name="Lipzen A."/>
            <person name="Sullivan W."/>
            <person name="Andreopoulos W.B."/>
            <person name="Clum A."/>
            <person name="Lindquist E."/>
            <person name="Daum C."/>
            <person name="Ramamoorthy G.K."/>
            <person name="Gryganskyi A."/>
            <person name="Culley D."/>
            <person name="Magnuson J.K."/>
            <person name="James T.Y."/>
            <person name="O'Malley M.A."/>
            <person name="Stajich J.E."/>
            <person name="Spatafora J.W."/>
            <person name="Visel A."/>
            <person name="Grigoriev I.V."/>
        </authorList>
    </citation>
    <scope>NUCLEOTIDE SEQUENCE [LARGE SCALE GENOMIC DNA]</scope>
    <source>
        <strain evidence="7 8">62-1032</strain>
    </source>
</reference>
<evidence type="ECO:0000256" key="1">
    <source>
        <dbReference type="ARBA" id="ARBA00022723"/>
    </source>
</evidence>
<dbReference type="AlphaFoldDB" id="A0A1Y2ENZ4"/>
<protein>
    <recommendedName>
        <fullName evidence="6">MYND-type domain-containing protein</fullName>
    </recommendedName>
</protein>
<proteinExistence type="predicted"/>
<evidence type="ECO:0000313" key="7">
    <source>
        <dbReference type="EMBL" id="ORY72575.1"/>
    </source>
</evidence>
<dbReference type="Gene3D" id="6.10.140.2220">
    <property type="match status" value="1"/>
</dbReference>
<feature type="region of interest" description="Disordered" evidence="5">
    <location>
        <begin position="327"/>
        <end position="382"/>
    </location>
</feature>
<dbReference type="STRING" id="106004.A0A1Y2ENZ4"/>
<keyword evidence="2 4" id="KW-0863">Zinc-finger</keyword>
<dbReference type="InterPro" id="IPR002893">
    <property type="entry name" value="Znf_MYND"/>
</dbReference>
<evidence type="ECO:0000256" key="4">
    <source>
        <dbReference type="PROSITE-ProRule" id="PRU00134"/>
    </source>
</evidence>
<dbReference type="InParanoid" id="A0A1Y2ENZ4"/>
<dbReference type="OrthoDB" id="2945048at2759"/>
<feature type="compositionally biased region" description="Acidic residues" evidence="5">
    <location>
        <begin position="340"/>
        <end position="353"/>
    </location>
</feature>
<dbReference type="PROSITE" id="PS01360">
    <property type="entry name" value="ZF_MYND_1"/>
    <property type="match status" value="1"/>
</dbReference>
<evidence type="ECO:0000256" key="2">
    <source>
        <dbReference type="ARBA" id="ARBA00022771"/>
    </source>
</evidence>
<keyword evidence="1" id="KW-0479">Metal-binding</keyword>
<dbReference type="Pfam" id="PF01753">
    <property type="entry name" value="zf-MYND"/>
    <property type="match status" value="1"/>
</dbReference>
<evidence type="ECO:0000313" key="8">
    <source>
        <dbReference type="Proteomes" id="UP000193467"/>
    </source>
</evidence>
<evidence type="ECO:0000256" key="5">
    <source>
        <dbReference type="SAM" id="MobiDB-lite"/>
    </source>
</evidence>
<dbReference type="SUPFAM" id="SSF144232">
    <property type="entry name" value="HIT/MYND zinc finger-like"/>
    <property type="match status" value="1"/>
</dbReference>
<dbReference type="GO" id="GO:0008270">
    <property type="term" value="F:zinc ion binding"/>
    <property type="evidence" value="ECO:0007669"/>
    <property type="project" value="UniProtKB-KW"/>
</dbReference>
<gene>
    <name evidence="7" type="ORF">BCR35DRAFT_307588</name>
</gene>
<dbReference type="PROSITE" id="PS50865">
    <property type="entry name" value="ZF_MYND_2"/>
    <property type="match status" value="1"/>
</dbReference>
<dbReference type="EMBL" id="MCGR01000051">
    <property type="protein sequence ID" value="ORY72575.1"/>
    <property type="molecule type" value="Genomic_DNA"/>
</dbReference>
<keyword evidence="8" id="KW-1185">Reference proteome</keyword>
<accession>A0A1Y2ENZ4</accession>
<organism evidence="7 8">
    <name type="scientific">Leucosporidium creatinivorum</name>
    <dbReference type="NCBI Taxonomy" id="106004"/>
    <lineage>
        <taxon>Eukaryota</taxon>
        <taxon>Fungi</taxon>
        <taxon>Dikarya</taxon>
        <taxon>Basidiomycota</taxon>
        <taxon>Pucciniomycotina</taxon>
        <taxon>Microbotryomycetes</taxon>
        <taxon>Leucosporidiales</taxon>
        <taxon>Leucosporidium</taxon>
    </lineage>
</organism>
<comment type="caution">
    <text evidence="7">The sequence shown here is derived from an EMBL/GenBank/DDBJ whole genome shotgun (WGS) entry which is preliminary data.</text>
</comment>
<evidence type="ECO:0000256" key="3">
    <source>
        <dbReference type="ARBA" id="ARBA00022833"/>
    </source>
</evidence>
<keyword evidence="3" id="KW-0862">Zinc</keyword>
<feature type="domain" description="MYND-type" evidence="6">
    <location>
        <begin position="6"/>
        <end position="49"/>
    </location>
</feature>
<dbReference type="Proteomes" id="UP000193467">
    <property type="component" value="Unassembled WGS sequence"/>
</dbReference>
<evidence type="ECO:0000259" key="6">
    <source>
        <dbReference type="PROSITE" id="PS50865"/>
    </source>
</evidence>
<feature type="compositionally biased region" description="Low complexity" evidence="5">
    <location>
        <begin position="372"/>
        <end position="382"/>
    </location>
</feature>